<sequence>MITTSIETTTTSTKSPVTASLVVPTTSPPPVHPVLTTSLPPVHPVSTTSLPPVVSVITTTSSPMVITNSPPNKFITLVPLIGISDQYIFYPPGNQGVCEEGFTELSQKGAVGKMYNAKFGGYFEFQSSCAEICRRDYGLRRCVGYGYDVGNRGYCEVYAAPLDEAEEEDNSKGVICRKNN</sequence>
<dbReference type="AlphaFoldDB" id="A0A0N4Z6X1"/>
<protein>
    <submittedName>
        <fullName evidence="2">WSC domain-containing protein</fullName>
    </submittedName>
</protein>
<dbReference type="STRING" id="131310.A0A0N4Z6X1"/>
<accession>A0A0N4Z6X1</accession>
<proteinExistence type="predicted"/>
<name>A0A0N4Z6X1_PARTI</name>
<dbReference type="WBParaSite" id="PTRK_0000292700.1">
    <property type="protein sequence ID" value="PTRK_0000292700.1"/>
    <property type="gene ID" value="PTRK_0000292700"/>
</dbReference>
<keyword evidence="1" id="KW-1185">Reference proteome</keyword>
<evidence type="ECO:0000313" key="1">
    <source>
        <dbReference type="Proteomes" id="UP000038045"/>
    </source>
</evidence>
<reference evidence="2" key="1">
    <citation type="submission" date="2017-02" db="UniProtKB">
        <authorList>
            <consortium name="WormBaseParasite"/>
        </authorList>
    </citation>
    <scope>IDENTIFICATION</scope>
</reference>
<evidence type="ECO:0000313" key="2">
    <source>
        <dbReference type="WBParaSite" id="PTRK_0000292700.1"/>
    </source>
</evidence>
<organism evidence="1 2">
    <name type="scientific">Parastrongyloides trichosuri</name>
    <name type="common">Possum-specific nematode worm</name>
    <dbReference type="NCBI Taxonomy" id="131310"/>
    <lineage>
        <taxon>Eukaryota</taxon>
        <taxon>Metazoa</taxon>
        <taxon>Ecdysozoa</taxon>
        <taxon>Nematoda</taxon>
        <taxon>Chromadorea</taxon>
        <taxon>Rhabditida</taxon>
        <taxon>Tylenchina</taxon>
        <taxon>Panagrolaimomorpha</taxon>
        <taxon>Strongyloidoidea</taxon>
        <taxon>Strongyloididae</taxon>
        <taxon>Parastrongyloides</taxon>
    </lineage>
</organism>
<dbReference type="Proteomes" id="UP000038045">
    <property type="component" value="Unplaced"/>
</dbReference>